<evidence type="ECO:0000313" key="2">
    <source>
        <dbReference type="EMBL" id="TWT83323.1"/>
    </source>
</evidence>
<feature type="transmembrane region" description="Helical" evidence="1">
    <location>
        <begin position="149"/>
        <end position="169"/>
    </location>
</feature>
<organism evidence="2 3">
    <name type="scientific">Novipirellula herctigrandis</name>
    <dbReference type="NCBI Taxonomy" id="2527986"/>
    <lineage>
        <taxon>Bacteria</taxon>
        <taxon>Pseudomonadati</taxon>
        <taxon>Planctomycetota</taxon>
        <taxon>Planctomycetia</taxon>
        <taxon>Pirellulales</taxon>
        <taxon>Pirellulaceae</taxon>
        <taxon>Novipirellula</taxon>
    </lineage>
</organism>
<comment type="caution">
    <text evidence="2">The sequence shown here is derived from an EMBL/GenBank/DDBJ whole genome shotgun (WGS) entry which is preliminary data.</text>
</comment>
<protein>
    <submittedName>
        <fullName evidence="2">Uncharacterized protein</fullName>
    </submittedName>
</protein>
<evidence type="ECO:0000313" key="3">
    <source>
        <dbReference type="Proteomes" id="UP000315010"/>
    </source>
</evidence>
<dbReference type="RefSeq" id="WP_419194693.1">
    <property type="nucleotide sequence ID" value="NZ_SJPJ01000001.1"/>
</dbReference>
<evidence type="ECO:0000256" key="1">
    <source>
        <dbReference type="SAM" id="Phobius"/>
    </source>
</evidence>
<proteinExistence type="predicted"/>
<keyword evidence="1" id="KW-0812">Transmembrane</keyword>
<dbReference type="AlphaFoldDB" id="A0A5C5Z9W5"/>
<name>A0A5C5Z9W5_9BACT</name>
<accession>A0A5C5Z9W5</accession>
<keyword evidence="1" id="KW-0472">Membrane</keyword>
<gene>
    <name evidence="2" type="ORF">CA13_47880</name>
</gene>
<dbReference type="EMBL" id="SJPJ01000001">
    <property type="protein sequence ID" value="TWT83323.1"/>
    <property type="molecule type" value="Genomic_DNA"/>
</dbReference>
<keyword evidence="1" id="KW-1133">Transmembrane helix</keyword>
<reference evidence="2 3" key="1">
    <citation type="submission" date="2019-02" db="EMBL/GenBank/DDBJ databases">
        <title>Deep-cultivation of Planctomycetes and their phenomic and genomic characterization uncovers novel biology.</title>
        <authorList>
            <person name="Wiegand S."/>
            <person name="Jogler M."/>
            <person name="Boedeker C."/>
            <person name="Pinto D."/>
            <person name="Vollmers J."/>
            <person name="Rivas-Marin E."/>
            <person name="Kohn T."/>
            <person name="Peeters S.H."/>
            <person name="Heuer A."/>
            <person name="Rast P."/>
            <person name="Oberbeckmann S."/>
            <person name="Bunk B."/>
            <person name="Jeske O."/>
            <person name="Meyerdierks A."/>
            <person name="Storesund J.E."/>
            <person name="Kallscheuer N."/>
            <person name="Luecker S."/>
            <person name="Lage O.M."/>
            <person name="Pohl T."/>
            <person name="Merkel B.J."/>
            <person name="Hornburger P."/>
            <person name="Mueller R.-W."/>
            <person name="Bruemmer F."/>
            <person name="Labrenz M."/>
            <person name="Spormann A.M."/>
            <person name="Op Den Camp H."/>
            <person name="Overmann J."/>
            <person name="Amann R."/>
            <person name="Jetten M.S.M."/>
            <person name="Mascher T."/>
            <person name="Medema M.H."/>
            <person name="Devos D.P."/>
            <person name="Kaster A.-K."/>
            <person name="Ovreas L."/>
            <person name="Rohde M."/>
            <person name="Galperin M.Y."/>
            <person name="Jogler C."/>
        </authorList>
    </citation>
    <scope>NUCLEOTIDE SEQUENCE [LARGE SCALE GENOMIC DNA]</scope>
    <source>
        <strain evidence="2 3">CA13</strain>
    </source>
</reference>
<sequence>MTVATANYKAGQSGSEKTFAEHAIENRSDAVDNSMPQSFFRCPVPESIRNAKIRIGRRKVAVEVQETSIDGFTVCISSKKAPSIKIGETWQLDYDGTRTEVYPQWFFSSPDGHVQLGLRRLRDLTKPSPIKSSWFGRSRHRHIHDNNSAVIMFGGLLLAFVAVLASPGIGDKLGTSQRIQAGFKWIIQGVNQMF</sequence>
<dbReference type="Proteomes" id="UP000315010">
    <property type="component" value="Unassembled WGS sequence"/>
</dbReference>
<keyword evidence="3" id="KW-1185">Reference proteome</keyword>